<evidence type="ECO:0000313" key="4">
    <source>
        <dbReference type="EMBL" id="RZB42725.1"/>
    </source>
</evidence>
<name>A0A0B2R206_GLYSO</name>
<dbReference type="PANTHER" id="PTHR36003">
    <property type="entry name" value="TONB-DEPENDENT HEME RECEPTOR A"/>
    <property type="match status" value="1"/>
</dbReference>
<gene>
    <name evidence="4" type="ORF">D0Y65_053345</name>
    <name evidence="3" type="ORF">glysoja_047228</name>
</gene>
<evidence type="ECO:0000256" key="2">
    <source>
        <dbReference type="SAM" id="Phobius"/>
    </source>
</evidence>
<evidence type="ECO:0000313" key="5">
    <source>
        <dbReference type="Proteomes" id="UP000289340"/>
    </source>
</evidence>
<keyword evidence="2" id="KW-1133">Transmembrane helix</keyword>
<organism evidence="3">
    <name type="scientific">Glycine soja</name>
    <name type="common">Wild soybean</name>
    <dbReference type="NCBI Taxonomy" id="3848"/>
    <lineage>
        <taxon>Eukaryota</taxon>
        <taxon>Viridiplantae</taxon>
        <taxon>Streptophyta</taxon>
        <taxon>Embryophyta</taxon>
        <taxon>Tracheophyta</taxon>
        <taxon>Spermatophyta</taxon>
        <taxon>Magnoliopsida</taxon>
        <taxon>eudicotyledons</taxon>
        <taxon>Gunneridae</taxon>
        <taxon>Pentapetalae</taxon>
        <taxon>rosids</taxon>
        <taxon>fabids</taxon>
        <taxon>Fabales</taxon>
        <taxon>Fabaceae</taxon>
        <taxon>Papilionoideae</taxon>
        <taxon>50 kb inversion clade</taxon>
        <taxon>NPAAA clade</taxon>
        <taxon>indigoferoid/millettioid clade</taxon>
        <taxon>Phaseoleae</taxon>
        <taxon>Glycine</taxon>
        <taxon>Glycine subgen. Soja</taxon>
    </lineage>
</organism>
<evidence type="ECO:0000256" key="1">
    <source>
        <dbReference type="SAM" id="MobiDB-lite"/>
    </source>
</evidence>
<proteinExistence type="predicted"/>
<accession>A0A0B2R206</accession>
<feature type="compositionally biased region" description="Low complexity" evidence="1">
    <location>
        <begin position="16"/>
        <end position="31"/>
    </location>
</feature>
<keyword evidence="2" id="KW-0812">Transmembrane</keyword>
<evidence type="ECO:0008006" key="6">
    <source>
        <dbReference type="Google" id="ProtNLM"/>
    </source>
</evidence>
<dbReference type="EMBL" id="KN654072">
    <property type="protein sequence ID" value="KHN26093.1"/>
    <property type="molecule type" value="Genomic_DNA"/>
</dbReference>
<sequence>MAFNNALRSAAKLVASSESSFSNSVSRGFHSTGMKRMGGGHGHDEPYYLHAKHMYNLDKMKHQGLKMSLAVFTAFSIGVAVPVYAVIFQQKKTASA</sequence>
<dbReference type="PANTHER" id="PTHR36003:SF5">
    <property type="entry name" value="TONB-DEPENDENT HEME RECEPTOR A"/>
    <property type="match status" value="1"/>
</dbReference>
<dbReference type="EMBL" id="QZWG01000020">
    <property type="protein sequence ID" value="RZB42725.1"/>
    <property type="molecule type" value="Genomic_DNA"/>
</dbReference>
<keyword evidence="5" id="KW-1185">Reference proteome</keyword>
<feature type="region of interest" description="Disordered" evidence="1">
    <location>
        <begin position="14"/>
        <end position="38"/>
    </location>
</feature>
<keyword evidence="2" id="KW-0472">Membrane</keyword>
<dbReference type="Proteomes" id="UP000053555">
    <property type="component" value="Unassembled WGS sequence"/>
</dbReference>
<dbReference type="AlphaFoldDB" id="A0A0B2R206"/>
<reference evidence="4 5" key="2">
    <citation type="submission" date="2018-09" db="EMBL/GenBank/DDBJ databases">
        <title>A high-quality reference genome of wild soybean provides a powerful tool to mine soybean genomes.</title>
        <authorList>
            <person name="Xie M."/>
            <person name="Chung C.Y.L."/>
            <person name="Li M.-W."/>
            <person name="Wong F.-L."/>
            <person name="Chan T.-F."/>
            <person name="Lam H.-M."/>
        </authorList>
    </citation>
    <scope>NUCLEOTIDE SEQUENCE [LARGE SCALE GENOMIC DNA]</scope>
    <source>
        <strain evidence="5">cv. W05</strain>
        <tissue evidence="4">Hypocotyl of etiolated seedlings</tissue>
    </source>
</reference>
<dbReference type="Gramene" id="XM_028366774.1">
    <property type="protein sequence ID" value="XP_028222575.1"/>
    <property type="gene ID" value="LOC114403672"/>
</dbReference>
<protein>
    <recommendedName>
        <fullName evidence="6">SLL1 protein</fullName>
    </recommendedName>
</protein>
<dbReference type="Proteomes" id="UP000289340">
    <property type="component" value="Chromosome 20"/>
</dbReference>
<dbReference type="SMR" id="A0A0B2R206"/>
<evidence type="ECO:0000313" key="3">
    <source>
        <dbReference type="EMBL" id="KHN26093.1"/>
    </source>
</evidence>
<feature type="transmembrane region" description="Helical" evidence="2">
    <location>
        <begin position="69"/>
        <end position="87"/>
    </location>
</feature>
<reference evidence="3" key="1">
    <citation type="submission" date="2014-07" db="EMBL/GenBank/DDBJ databases">
        <title>Identification of a novel salt tolerance gene in wild soybean by whole-genome sequencing.</title>
        <authorList>
            <person name="Lam H.-M."/>
            <person name="Qi X."/>
            <person name="Li M.-W."/>
            <person name="Liu X."/>
            <person name="Xie M."/>
            <person name="Ni M."/>
            <person name="Xu X."/>
        </authorList>
    </citation>
    <scope>NUCLEOTIDE SEQUENCE [LARGE SCALE GENOMIC DNA]</scope>
    <source>
        <tissue evidence="3">Root</tissue>
    </source>
</reference>